<evidence type="ECO:0000256" key="1">
    <source>
        <dbReference type="SAM" id="SignalP"/>
    </source>
</evidence>
<name>A0A6B0UH48_IXORI</name>
<dbReference type="EMBL" id="GIFC01004440">
    <property type="protein sequence ID" value="MXU86523.1"/>
    <property type="molecule type" value="Transcribed_RNA"/>
</dbReference>
<feature type="chain" id="PRO_5025522070" evidence="1">
    <location>
        <begin position="20"/>
        <end position="91"/>
    </location>
</feature>
<proteinExistence type="predicted"/>
<keyword evidence="1" id="KW-0732">Signal</keyword>
<sequence>MRRMMLRWSILFHCSLVSSSTLRYLKGIFLNTNFFWTFLCSFNCLAKSMRVVSCPLSSQAVSLVSGGPLNNSCSCQVLLSKKLQKNWLAFH</sequence>
<organism evidence="2">
    <name type="scientific">Ixodes ricinus</name>
    <name type="common">Common tick</name>
    <name type="synonym">Acarus ricinus</name>
    <dbReference type="NCBI Taxonomy" id="34613"/>
    <lineage>
        <taxon>Eukaryota</taxon>
        <taxon>Metazoa</taxon>
        <taxon>Ecdysozoa</taxon>
        <taxon>Arthropoda</taxon>
        <taxon>Chelicerata</taxon>
        <taxon>Arachnida</taxon>
        <taxon>Acari</taxon>
        <taxon>Parasitiformes</taxon>
        <taxon>Ixodida</taxon>
        <taxon>Ixodoidea</taxon>
        <taxon>Ixodidae</taxon>
        <taxon>Ixodinae</taxon>
        <taxon>Ixodes</taxon>
    </lineage>
</organism>
<dbReference type="AlphaFoldDB" id="A0A6B0UH48"/>
<evidence type="ECO:0000313" key="2">
    <source>
        <dbReference type="EMBL" id="MXU86523.1"/>
    </source>
</evidence>
<reference evidence="2" key="1">
    <citation type="submission" date="2019-12" db="EMBL/GenBank/DDBJ databases">
        <title>An insight into the sialome of adult female Ixodes ricinus ticks feeding for 6 days.</title>
        <authorList>
            <person name="Perner J."/>
            <person name="Ribeiro J.M.C."/>
        </authorList>
    </citation>
    <scope>NUCLEOTIDE SEQUENCE</scope>
    <source>
        <strain evidence="2">Semi-engorged</strain>
        <tissue evidence="2">Salivary glands</tissue>
    </source>
</reference>
<feature type="signal peptide" evidence="1">
    <location>
        <begin position="1"/>
        <end position="19"/>
    </location>
</feature>
<accession>A0A6B0UH48</accession>
<protein>
    <submittedName>
        <fullName evidence="2">Putative secreted protein</fullName>
    </submittedName>
</protein>